<sequence>MNRYNRTFENIGIYFSGPNQDDLKKGSFQVSCSKEEKKSFYTERTLRIQHKVAGEQFIYCHGCVSEYLRSFNVYANFNEATGKI</sequence>
<name>A0ABY7F7E3_MYAAR</name>
<evidence type="ECO:0000313" key="1">
    <source>
        <dbReference type="EMBL" id="WAR17875.1"/>
    </source>
</evidence>
<reference evidence="1" key="1">
    <citation type="submission" date="2022-11" db="EMBL/GenBank/DDBJ databases">
        <title>Centuries of genome instability and evolution in soft-shell clam transmissible cancer (bioRxiv).</title>
        <authorList>
            <person name="Hart S.F.M."/>
            <person name="Yonemitsu M.A."/>
            <person name="Giersch R.M."/>
            <person name="Beal B.F."/>
            <person name="Arriagada G."/>
            <person name="Davis B.W."/>
            <person name="Ostrander E.A."/>
            <person name="Goff S.P."/>
            <person name="Metzger M.J."/>
        </authorList>
    </citation>
    <scope>NUCLEOTIDE SEQUENCE</scope>
    <source>
        <strain evidence="1">MELC-2E11</strain>
        <tissue evidence="1">Siphon/mantle</tissue>
    </source>
</reference>
<accession>A0ABY7F7E3</accession>
<gene>
    <name evidence="1" type="ORF">MAR_032469</name>
</gene>
<keyword evidence="2" id="KW-1185">Reference proteome</keyword>
<protein>
    <submittedName>
        <fullName evidence="1">Uncharacterized protein</fullName>
    </submittedName>
</protein>
<dbReference type="Proteomes" id="UP001164746">
    <property type="component" value="Chromosome 10"/>
</dbReference>
<evidence type="ECO:0000313" key="2">
    <source>
        <dbReference type="Proteomes" id="UP001164746"/>
    </source>
</evidence>
<proteinExistence type="predicted"/>
<organism evidence="1 2">
    <name type="scientific">Mya arenaria</name>
    <name type="common">Soft-shell clam</name>
    <dbReference type="NCBI Taxonomy" id="6604"/>
    <lineage>
        <taxon>Eukaryota</taxon>
        <taxon>Metazoa</taxon>
        <taxon>Spiralia</taxon>
        <taxon>Lophotrochozoa</taxon>
        <taxon>Mollusca</taxon>
        <taxon>Bivalvia</taxon>
        <taxon>Autobranchia</taxon>
        <taxon>Heteroconchia</taxon>
        <taxon>Euheterodonta</taxon>
        <taxon>Imparidentia</taxon>
        <taxon>Neoheterodontei</taxon>
        <taxon>Myida</taxon>
        <taxon>Myoidea</taxon>
        <taxon>Myidae</taxon>
        <taxon>Mya</taxon>
    </lineage>
</organism>
<dbReference type="EMBL" id="CP111021">
    <property type="protein sequence ID" value="WAR17875.1"/>
    <property type="molecule type" value="Genomic_DNA"/>
</dbReference>